<dbReference type="AlphaFoldDB" id="K1UIK3"/>
<dbReference type="Pfam" id="PF13712">
    <property type="entry name" value="Glyco_tranf_2_5"/>
    <property type="match status" value="1"/>
</dbReference>
<organism evidence="2">
    <name type="scientific">human gut metagenome</name>
    <dbReference type="NCBI Taxonomy" id="408170"/>
    <lineage>
        <taxon>unclassified sequences</taxon>
        <taxon>metagenomes</taxon>
        <taxon>organismal metagenomes</taxon>
    </lineage>
</organism>
<gene>
    <name evidence="2" type="ORF">LEA_01989</name>
</gene>
<name>K1UIK3_9ZZZZ</name>
<evidence type="ECO:0000313" key="2">
    <source>
        <dbReference type="EMBL" id="EKC79869.1"/>
    </source>
</evidence>
<feature type="non-terminal residue" evidence="2">
    <location>
        <position position="157"/>
    </location>
</feature>
<accession>K1UIK3</accession>
<dbReference type="EMBL" id="AJWY01001373">
    <property type="protein sequence ID" value="EKC79869.1"/>
    <property type="molecule type" value="Genomic_DNA"/>
</dbReference>
<proteinExistence type="predicted"/>
<dbReference type="InterPro" id="IPR059123">
    <property type="entry name" value="StrF_dom"/>
</dbReference>
<sequence length="157" mass="17913">MPVEDRKDTIAFIICVNNELYFEECKYYIEHLEVPAGYDIDVIGIWEADSMCAAYNLGMRSSDAKYKVYMHQDVFIRDSRFLEKTLRIFKEHPETGMIGMVGGIGIPENGVVYSSWNVGKVDCREPDLSYVLLCGPNQTKDQTVDAVDGLLMMTQYD</sequence>
<protein>
    <recommendedName>
        <fullName evidence="1">Streptomycin biosynthesis protein StrF domain-containing protein</fullName>
    </recommendedName>
</protein>
<comment type="caution">
    <text evidence="2">The sequence shown here is derived from an EMBL/GenBank/DDBJ whole genome shotgun (WGS) entry which is preliminary data.</text>
</comment>
<dbReference type="SUPFAM" id="SSF53448">
    <property type="entry name" value="Nucleotide-diphospho-sugar transferases"/>
    <property type="match status" value="1"/>
</dbReference>
<dbReference type="Gene3D" id="3.90.550.10">
    <property type="entry name" value="Spore Coat Polysaccharide Biosynthesis Protein SpsA, Chain A"/>
    <property type="match status" value="1"/>
</dbReference>
<feature type="domain" description="Streptomycin biosynthesis protein StrF" evidence="1">
    <location>
        <begin position="11"/>
        <end position="157"/>
    </location>
</feature>
<dbReference type="InterPro" id="IPR029044">
    <property type="entry name" value="Nucleotide-diphossugar_trans"/>
</dbReference>
<evidence type="ECO:0000259" key="1">
    <source>
        <dbReference type="Pfam" id="PF13712"/>
    </source>
</evidence>
<reference evidence="2" key="1">
    <citation type="journal article" date="2013" name="Environ. Microbiol.">
        <title>Microbiota from the distal guts of lean and obese adolescents exhibit partial functional redundancy besides clear differences in community structure.</title>
        <authorList>
            <person name="Ferrer M."/>
            <person name="Ruiz A."/>
            <person name="Lanza F."/>
            <person name="Haange S.B."/>
            <person name="Oberbach A."/>
            <person name="Till H."/>
            <person name="Bargiela R."/>
            <person name="Campoy C."/>
            <person name="Segura M.T."/>
            <person name="Richter M."/>
            <person name="von Bergen M."/>
            <person name="Seifert J."/>
            <person name="Suarez A."/>
        </authorList>
    </citation>
    <scope>NUCLEOTIDE SEQUENCE</scope>
</reference>